<organism evidence="1 2">
    <name type="scientific">Avena sativa</name>
    <name type="common">Oat</name>
    <dbReference type="NCBI Taxonomy" id="4498"/>
    <lineage>
        <taxon>Eukaryota</taxon>
        <taxon>Viridiplantae</taxon>
        <taxon>Streptophyta</taxon>
        <taxon>Embryophyta</taxon>
        <taxon>Tracheophyta</taxon>
        <taxon>Spermatophyta</taxon>
        <taxon>Magnoliopsida</taxon>
        <taxon>Liliopsida</taxon>
        <taxon>Poales</taxon>
        <taxon>Poaceae</taxon>
        <taxon>BOP clade</taxon>
        <taxon>Pooideae</taxon>
        <taxon>Poodae</taxon>
        <taxon>Poeae</taxon>
        <taxon>Poeae Chloroplast Group 1 (Aveneae type)</taxon>
        <taxon>Aveninae</taxon>
        <taxon>Avena</taxon>
    </lineage>
</organism>
<reference evidence="1" key="1">
    <citation type="submission" date="2021-05" db="EMBL/GenBank/DDBJ databases">
        <authorList>
            <person name="Scholz U."/>
            <person name="Mascher M."/>
            <person name="Fiebig A."/>
        </authorList>
    </citation>
    <scope>NUCLEOTIDE SEQUENCE [LARGE SCALE GENOMIC DNA]</scope>
</reference>
<evidence type="ECO:0000313" key="1">
    <source>
        <dbReference type="EnsemblPlants" id="AVESA.00010b.r2.2DG0328150.1.CDS"/>
    </source>
</evidence>
<dbReference type="Proteomes" id="UP001732700">
    <property type="component" value="Chromosome 2D"/>
</dbReference>
<keyword evidence="2" id="KW-1185">Reference proteome</keyword>
<name>A0ACD5UWS1_AVESA</name>
<evidence type="ECO:0000313" key="2">
    <source>
        <dbReference type="Proteomes" id="UP001732700"/>
    </source>
</evidence>
<dbReference type="EnsemblPlants" id="AVESA.00010b.r2.2DG0328150.1">
    <property type="protein sequence ID" value="AVESA.00010b.r2.2DG0328150.1.CDS"/>
    <property type="gene ID" value="AVESA.00010b.r2.2DG0328150"/>
</dbReference>
<sequence length="549" mass="64601">MNVETLEPIEEEFVAVSPINIPSSPYVPLMASSMLEGDPYTYEDDNEEDEGYEHAYATDSDDDRSVPKFSEKETDAFVKVWGRYPNVHEFKDVREAHLAMADSNLREYGPERPRPLTEDEAQSRPRARPLIYLGLKFKAMLDMQVWFQEYAVSHHRPYIVFKSDQNERYVLICENEDCPWKVWAREKKPEGWRLGTIFLRRSMRRATEVAYSRKPRLYYPFAYVDTRSIQSRWFLMGGWAVTGKIHADRFGDMVEKLLGVRPPEKIAGTKGSKTSGMRLTWIEHHFGHLPLDANKETVSRYARAYVIYVFGKVLFSDSGGSDVSWMYLPLLHDWDDAGRYSWGSAGLAYLYRQLDEACRRSKGTSNMGGCVLVLQVWSWLRFSIGRPTTYAPRVCEHPEQDRAPTVVYFYEDVSTKWEPSDNLYRAYTEDFDSLRRGQDTWHPYTASELGEDFNLNPMCTQDMDMWTKRNFPPENFSTSSDLHKLNRRKNKSITDWEHHHREYIREWNDKASHKDILQQSWDYNNCRDYETWLQKDTRVHLKPSWTNVD</sequence>
<accession>A0ACD5UWS1</accession>
<proteinExistence type="predicted"/>
<protein>
    <submittedName>
        <fullName evidence="1">Uncharacterized protein</fullName>
    </submittedName>
</protein>
<reference evidence="1" key="2">
    <citation type="submission" date="2025-09" db="UniProtKB">
        <authorList>
            <consortium name="EnsemblPlants"/>
        </authorList>
    </citation>
    <scope>IDENTIFICATION</scope>
</reference>